<dbReference type="Pfam" id="PF17131">
    <property type="entry name" value="LolA_like"/>
    <property type="match status" value="1"/>
</dbReference>
<keyword evidence="1" id="KW-0732">Signal</keyword>
<feature type="chain" id="PRO_5047221599" evidence="1">
    <location>
        <begin position="26"/>
        <end position="265"/>
    </location>
</feature>
<evidence type="ECO:0000313" key="4">
    <source>
        <dbReference type="Proteomes" id="UP001449225"/>
    </source>
</evidence>
<feature type="signal peptide" evidence="1">
    <location>
        <begin position="1"/>
        <end position="25"/>
    </location>
</feature>
<evidence type="ECO:0000256" key="1">
    <source>
        <dbReference type="SAM" id="SignalP"/>
    </source>
</evidence>
<reference evidence="3 4" key="1">
    <citation type="submission" date="2024-03" db="EMBL/GenBank/DDBJ databases">
        <title>Community enrichment and isolation of bacterial strains for fucoidan degradation.</title>
        <authorList>
            <person name="Sichert A."/>
        </authorList>
    </citation>
    <scope>NUCLEOTIDE SEQUENCE [LARGE SCALE GENOMIC DNA]</scope>
    <source>
        <strain evidence="3 4">AS76</strain>
    </source>
</reference>
<evidence type="ECO:0000259" key="2">
    <source>
        <dbReference type="Pfam" id="PF17131"/>
    </source>
</evidence>
<evidence type="ECO:0000313" key="3">
    <source>
        <dbReference type="EMBL" id="MEM5535597.1"/>
    </source>
</evidence>
<name>A0ABU9TPR5_9GAMM</name>
<dbReference type="InterPro" id="IPR033399">
    <property type="entry name" value="TP_0789-like"/>
</dbReference>
<organism evidence="3 4">
    <name type="scientific">Neptuniibacter pectenicola</name>
    <dbReference type="NCBI Taxonomy" id="1806669"/>
    <lineage>
        <taxon>Bacteria</taxon>
        <taxon>Pseudomonadati</taxon>
        <taxon>Pseudomonadota</taxon>
        <taxon>Gammaproteobacteria</taxon>
        <taxon>Oceanospirillales</taxon>
        <taxon>Oceanospirillaceae</taxon>
        <taxon>Neptuniibacter</taxon>
    </lineage>
</organism>
<dbReference type="EMBL" id="JBBMRA010000002">
    <property type="protein sequence ID" value="MEM5535597.1"/>
    <property type="molecule type" value="Genomic_DNA"/>
</dbReference>
<keyword evidence="3" id="KW-0449">Lipoprotein</keyword>
<dbReference type="RefSeq" id="WP_067982051.1">
    <property type="nucleotide sequence ID" value="NZ_CAXBCE010000066.1"/>
</dbReference>
<dbReference type="Gene3D" id="2.50.20.10">
    <property type="entry name" value="Lipoprotein localisation LolA/LolB/LppX"/>
    <property type="match status" value="1"/>
</dbReference>
<sequence length="265" mass="30656">MTVLKKSLNSLVVLGLMTAPLIASAETAEEKGTRIAIEAKASDKGWQDMQTSMNMILRNKEGQESIRDIRLKSLEIENDGDKSLSVFDKPKDVKGTAFLSFSHAVGADDQWLYLPKLKRVKRIASRNKSGPFMGSEFSYEDLSSFEVEKYTYKFLRDEPCEGGTCYVVEQYPVDKNSGYTRRVAWLDQAEYRPWKIEFFDRKNTPLKTLTYHEYNEYEGKHWRPNLMKMVNHQSGKSTDLTYSDYQFKTGLDDNDFNKNTLKRAR</sequence>
<gene>
    <name evidence="3" type="ORF">WNY58_04240</name>
</gene>
<accession>A0ABU9TPR5</accession>
<comment type="caution">
    <text evidence="3">The sequence shown here is derived from an EMBL/GenBank/DDBJ whole genome shotgun (WGS) entry which is preliminary data.</text>
</comment>
<keyword evidence="4" id="KW-1185">Reference proteome</keyword>
<proteinExistence type="predicted"/>
<dbReference type="CDD" id="cd16329">
    <property type="entry name" value="LolA_like"/>
    <property type="match status" value="1"/>
</dbReference>
<feature type="domain" description="Uncharacterized protein TP-0789" evidence="2">
    <location>
        <begin position="80"/>
        <end position="263"/>
    </location>
</feature>
<dbReference type="Proteomes" id="UP001449225">
    <property type="component" value="Unassembled WGS sequence"/>
</dbReference>
<protein>
    <submittedName>
        <fullName evidence="3">Outer membrane lipoprotein-sorting protein</fullName>
    </submittedName>
</protein>